<dbReference type="OrthoDB" id="4772335at2"/>
<dbReference type="AlphaFoldDB" id="A0A5B2XDA7"/>
<organism evidence="2 3">
    <name type="scientific">Solihabitans fulvus</name>
    <dbReference type="NCBI Taxonomy" id="1892852"/>
    <lineage>
        <taxon>Bacteria</taxon>
        <taxon>Bacillati</taxon>
        <taxon>Actinomycetota</taxon>
        <taxon>Actinomycetes</taxon>
        <taxon>Pseudonocardiales</taxon>
        <taxon>Pseudonocardiaceae</taxon>
        <taxon>Solihabitans</taxon>
    </lineage>
</organism>
<reference evidence="2 3" key="2">
    <citation type="submission" date="2019-09" db="EMBL/GenBank/DDBJ databases">
        <authorList>
            <person name="Jin C."/>
        </authorList>
    </citation>
    <scope>NUCLEOTIDE SEQUENCE [LARGE SCALE GENOMIC DNA]</scope>
    <source>
        <strain evidence="2 3">AN110305</strain>
    </source>
</reference>
<keyword evidence="3" id="KW-1185">Reference proteome</keyword>
<dbReference type="Proteomes" id="UP000323454">
    <property type="component" value="Unassembled WGS sequence"/>
</dbReference>
<accession>A0A5B2XDA7</accession>
<dbReference type="InterPro" id="IPR029442">
    <property type="entry name" value="GyrI-like"/>
</dbReference>
<dbReference type="Gene3D" id="3.20.80.10">
    <property type="entry name" value="Regulatory factor, effector binding domain"/>
    <property type="match status" value="1"/>
</dbReference>
<evidence type="ECO:0000313" key="3">
    <source>
        <dbReference type="Proteomes" id="UP000323454"/>
    </source>
</evidence>
<gene>
    <name evidence="2" type="ORF">F0L68_18105</name>
</gene>
<feature type="domain" description="GyrI-like small molecule binding" evidence="1">
    <location>
        <begin position="2"/>
        <end position="179"/>
    </location>
</feature>
<dbReference type="InterPro" id="IPR011256">
    <property type="entry name" value="Reg_factor_effector_dom_sf"/>
</dbReference>
<dbReference type="SUPFAM" id="SSF55136">
    <property type="entry name" value="Probable bacterial effector-binding domain"/>
    <property type="match status" value="1"/>
</dbReference>
<name>A0A5B2XDA7_9PSEU</name>
<evidence type="ECO:0000313" key="2">
    <source>
        <dbReference type="EMBL" id="KAA2261206.1"/>
    </source>
</evidence>
<proteinExistence type="predicted"/>
<evidence type="ECO:0000259" key="1">
    <source>
        <dbReference type="Pfam" id="PF06445"/>
    </source>
</evidence>
<dbReference type="EMBL" id="VUOB01000030">
    <property type="protein sequence ID" value="KAA2261206.1"/>
    <property type="molecule type" value="Genomic_DNA"/>
</dbReference>
<comment type="caution">
    <text evidence="2">The sequence shown here is derived from an EMBL/GenBank/DDBJ whole genome shotgun (WGS) entry which is preliminary data.</text>
</comment>
<dbReference type="Pfam" id="PF06445">
    <property type="entry name" value="GyrI-like"/>
    <property type="match status" value="1"/>
</dbReference>
<protein>
    <recommendedName>
        <fullName evidence="1">GyrI-like small molecule binding domain-containing protein</fullName>
    </recommendedName>
</protein>
<sequence length="183" mass="20317">MVDVPELPFLMIDGAGDPNSDGYRAAVEALYGAAYGIRFALKNSGILEYPVMPSQGLWWTAEPHGYTQDGDRADWRWTMMIMQPPQVTPELVADTIAAVASKKPGLPVEGVRLANHAEGRCSQILHVGPFRTEPATIDRLHAFIADNAMVIAGRHHEIYLSNPNRTAPEKMRTIIRYPVRPTR</sequence>
<reference evidence="2 3" key="1">
    <citation type="submission" date="2019-09" db="EMBL/GenBank/DDBJ databases">
        <title>Goodfellowia gen. nov., a new genus of the Pseudonocardineae related to Actinoalloteichus, containing Goodfellowia coeruleoviolacea gen. nov., comb. nov. gen. nov., comb. nov.</title>
        <authorList>
            <person name="Labeda D."/>
        </authorList>
    </citation>
    <scope>NUCLEOTIDE SEQUENCE [LARGE SCALE GENOMIC DNA]</scope>
    <source>
        <strain evidence="2 3">AN110305</strain>
    </source>
</reference>